<dbReference type="InterPro" id="IPR002941">
    <property type="entry name" value="DNA_methylase_N4/N6"/>
</dbReference>
<dbReference type="PANTHER" id="PTHR33375:SF1">
    <property type="entry name" value="CHROMOSOME-PARTITIONING PROTEIN PARB-RELATED"/>
    <property type="match status" value="1"/>
</dbReference>
<organism evidence="8 9">
    <name type="scientific">Sphingobium agri</name>
    <dbReference type="NCBI Taxonomy" id="2933566"/>
    <lineage>
        <taxon>Bacteria</taxon>
        <taxon>Pseudomonadati</taxon>
        <taxon>Pseudomonadota</taxon>
        <taxon>Alphaproteobacteria</taxon>
        <taxon>Sphingomonadales</taxon>
        <taxon>Sphingomonadaceae</taxon>
        <taxon>Sphingobium</taxon>
    </lineage>
</organism>
<feature type="domain" description="ParB-like N-terminal" evidence="7">
    <location>
        <begin position="24"/>
        <end position="110"/>
    </location>
</feature>
<dbReference type="Pfam" id="PF01555">
    <property type="entry name" value="N6_N4_Mtase"/>
    <property type="match status" value="1"/>
</dbReference>
<reference evidence="8 9" key="1">
    <citation type="submission" date="2022-04" db="EMBL/GenBank/DDBJ databases">
        <authorList>
            <person name="Huq M.A."/>
        </authorList>
    </citation>
    <scope>NUCLEOTIDE SEQUENCE [LARGE SCALE GENOMIC DNA]</scope>
    <source>
        <strain evidence="8 9">MAH-33</strain>
    </source>
</reference>
<evidence type="ECO:0000256" key="5">
    <source>
        <dbReference type="ARBA" id="ARBA00022691"/>
    </source>
</evidence>
<evidence type="ECO:0000256" key="4">
    <source>
        <dbReference type="ARBA" id="ARBA00022679"/>
    </source>
</evidence>
<dbReference type="InterPro" id="IPR050336">
    <property type="entry name" value="Chromosome_partition/occlusion"/>
</dbReference>
<accession>A0ABT0DUP2</accession>
<protein>
    <recommendedName>
        <fullName evidence="2">site-specific DNA-methyltransferase (adenine-specific)</fullName>
        <ecNumber evidence="2">2.1.1.72</ecNumber>
    </recommendedName>
</protein>
<dbReference type="InterPro" id="IPR029063">
    <property type="entry name" value="SAM-dependent_MTases_sf"/>
</dbReference>
<evidence type="ECO:0000256" key="3">
    <source>
        <dbReference type="ARBA" id="ARBA00022603"/>
    </source>
</evidence>
<dbReference type="InterPro" id="IPR002295">
    <property type="entry name" value="N4/N6-MTase_EcoPI_Mod-like"/>
</dbReference>
<dbReference type="PRINTS" id="PR00506">
    <property type="entry name" value="D21N6MTFRASE"/>
</dbReference>
<dbReference type="InterPro" id="IPR036086">
    <property type="entry name" value="ParB/Sulfiredoxin_sf"/>
</dbReference>
<proteinExistence type="inferred from homology"/>
<evidence type="ECO:0000256" key="1">
    <source>
        <dbReference type="ARBA" id="ARBA00006594"/>
    </source>
</evidence>
<evidence type="ECO:0000313" key="8">
    <source>
        <dbReference type="EMBL" id="MCK0530833.1"/>
    </source>
</evidence>
<dbReference type="CDD" id="cd16403">
    <property type="entry name" value="ParB_N_like_MT"/>
    <property type="match status" value="1"/>
</dbReference>
<comment type="catalytic activity">
    <reaction evidence="6">
        <text>a 2'-deoxyadenosine in DNA + S-adenosyl-L-methionine = an N(6)-methyl-2'-deoxyadenosine in DNA + S-adenosyl-L-homocysteine + H(+)</text>
        <dbReference type="Rhea" id="RHEA:15197"/>
        <dbReference type="Rhea" id="RHEA-COMP:12418"/>
        <dbReference type="Rhea" id="RHEA-COMP:12419"/>
        <dbReference type="ChEBI" id="CHEBI:15378"/>
        <dbReference type="ChEBI" id="CHEBI:57856"/>
        <dbReference type="ChEBI" id="CHEBI:59789"/>
        <dbReference type="ChEBI" id="CHEBI:90615"/>
        <dbReference type="ChEBI" id="CHEBI:90616"/>
        <dbReference type="EC" id="2.1.1.72"/>
    </reaction>
</comment>
<keyword evidence="4" id="KW-0808">Transferase</keyword>
<dbReference type="Proteomes" id="UP001203512">
    <property type="component" value="Unassembled WGS sequence"/>
</dbReference>
<gene>
    <name evidence="8" type="ORF">MU848_04450</name>
</gene>
<name>A0ABT0DUP2_9SPHN</name>
<sequence>MPAKSKSRKSIPLNNFGSIRLAIEYVSPHSIALSRRELRKHPQSQIRELASGIGRIGFTVPLIVDERLSLVCGHARLAAAKLLELDEVPVIRLDHLTPEQLRLFAMFDNRVAEHGEWDEGALALEFAELALEDVTLDISDSGFAVAEIDAIVGRSRTAELSDLDSTQAPDETKPAITHFGDLWHCGRHRLLCGDSTHPEAIARLTQGAKIRQVVTDPPFDLPTAAFSSSKKFGNFLMGAGEMGPTAFTDFLARFIQAAQPVLMDGAFIYAFMDHKHIAQLIAAGEQAGVSYVQLLVWVKGQAGMGSFYRSGHELVGVFRHGHSAGLNNIMLGAHGRNRSNVLSYPGVRGKGGGGATALAMHPTVKNVAMIADLLLDASAPGEAILDSFGGSGTTLIAAEKVDRTAYLCELSPGFVDVAVERFEALGDEKAILEATGQTFAEVREERSSIAGGAA</sequence>
<keyword evidence="3" id="KW-0489">Methyltransferase</keyword>
<keyword evidence="9" id="KW-1185">Reference proteome</keyword>
<comment type="similarity">
    <text evidence="1">Belongs to the N(4)/N(6)-methyltransferase family.</text>
</comment>
<dbReference type="SUPFAM" id="SSF53335">
    <property type="entry name" value="S-adenosyl-L-methionine-dependent methyltransferases"/>
    <property type="match status" value="1"/>
</dbReference>
<dbReference type="PANTHER" id="PTHR33375">
    <property type="entry name" value="CHROMOSOME-PARTITIONING PROTEIN PARB-RELATED"/>
    <property type="match status" value="1"/>
</dbReference>
<comment type="caution">
    <text evidence="8">The sequence shown here is derived from an EMBL/GenBank/DDBJ whole genome shotgun (WGS) entry which is preliminary data.</text>
</comment>
<dbReference type="PIRSF" id="PIRSF036758">
    <property type="entry name" value="Aden_M_ParB"/>
    <property type="match status" value="1"/>
</dbReference>
<evidence type="ECO:0000256" key="2">
    <source>
        <dbReference type="ARBA" id="ARBA00011900"/>
    </source>
</evidence>
<keyword evidence="5" id="KW-0949">S-adenosyl-L-methionine</keyword>
<dbReference type="RefSeq" id="WP_247230461.1">
    <property type="nucleotide sequence ID" value="NZ_JALKHS010000006.1"/>
</dbReference>
<dbReference type="Gene3D" id="3.90.1530.10">
    <property type="entry name" value="Conserved hypothetical protein from pyrococcus furiosus pfu- 392566-001, ParB domain"/>
    <property type="match status" value="1"/>
</dbReference>
<dbReference type="Pfam" id="PF02195">
    <property type="entry name" value="ParB_N"/>
    <property type="match status" value="1"/>
</dbReference>
<dbReference type="SUPFAM" id="SSF110849">
    <property type="entry name" value="ParB/Sulfiredoxin"/>
    <property type="match status" value="1"/>
</dbReference>
<evidence type="ECO:0000313" key="9">
    <source>
        <dbReference type="Proteomes" id="UP001203512"/>
    </source>
</evidence>
<dbReference type="EMBL" id="JALKHS010000006">
    <property type="protein sequence ID" value="MCK0530833.1"/>
    <property type="molecule type" value="Genomic_DNA"/>
</dbReference>
<dbReference type="Gene3D" id="3.40.50.150">
    <property type="entry name" value="Vaccinia Virus protein VP39"/>
    <property type="match status" value="1"/>
</dbReference>
<dbReference type="InterPro" id="IPR003115">
    <property type="entry name" value="ParB_N"/>
</dbReference>
<evidence type="ECO:0000256" key="6">
    <source>
        <dbReference type="ARBA" id="ARBA00047942"/>
    </source>
</evidence>
<dbReference type="InterPro" id="IPR015840">
    <property type="entry name" value="DNA_MeTrfase_ParB"/>
</dbReference>
<evidence type="ECO:0000259" key="7">
    <source>
        <dbReference type="SMART" id="SM00470"/>
    </source>
</evidence>
<dbReference type="EC" id="2.1.1.72" evidence="2"/>
<dbReference type="SMART" id="SM00470">
    <property type="entry name" value="ParB"/>
    <property type="match status" value="1"/>
</dbReference>